<protein>
    <submittedName>
        <fullName evidence="1">Uncharacterized protein</fullName>
    </submittedName>
</protein>
<sequence length="61" mass="7161">MESLFNQLIEAKTRFDELDVREVKDLLKLFIVKRAKLKETKKQLNENVGNEIGPNDNNDEE</sequence>
<evidence type="ECO:0000313" key="2">
    <source>
        <dbReference type="Proteomes" id="UP001311915"/>
    </source>
</evidence>
<organism evidence="1 2">
    <name type="scientific">Solanum pinnatisectum</name>
    <name type="common">tansyleaf nightshade</name>
    <dbReference type="NCBI Taxonomy" id="50273"/>
    <lineage>
        <taxon>Eukaryota</taxon>
        <taxon>Viridiplantae</taxon>
        <taxon>Streptophyta</taxon>
        <taxon>Embryophyta</taxon>
        <taxon>Tracheophyta</taxon>
        <taxon>Spermatophyta</taxon>
        <taxon>Magnoliopsida</taxon>
        <taxon>eudicotyledons</taxon>
        <taxon>Gunneridae</taxon>
        <taxon>Pentapetalae</taxon>
        <taxon>asterids</taxon>
        <taxon>lamiids</taxon>
        <taxon>Solanales</taxon>
        <taxon>Solanaceae</taxon>
        <taxon>Solanoideae</taxon>
        <taxon>Solaneae</taxon>
        <taxon>Solanum</taxon>
    </lineage>
</organism>
<proteinExistence type="predicted"/>
<name>A0AAV9LQI7_9SOLN</name>
<dbReference type="EMBL" id="JAWPEI010000005">
    <property type="protein sequence ID" value="KAK4727334.1"/>
    <property type="molecule type" value="Genomic_DNA"/>
</dbReference>
<gene>
    <name evidence="1" type="ORF">R3W88_032251</name>
</gene>
<dbReference type="Proteomes" id="UP001311915">
    <property type="component" value="Unassembled WGS sequence"/>
</dbReference>
<accession>A0AAV9LQI7</accession>
<reference evidence="1 2" key="1">
    <citation type="submission" date="2023-10" db="EMBL/GenBank/DDBJ databases">
        <title>Genome-Wide Identification Analysis in wild type Solanum Pinnatisectum Reveals Some Genes Defensing Phytophthora Infestans.</title>
        <authorList>
            <person name="Sun C."/>
        </authorList>
    </citation>
    <scope>NUCLEOTIDE SEQUENCE [LARGE SCALE GENOMIC DNA]</scope>
    <source>
        <strain evidence="1">LQN</strain>
        <tissue evidence="1">Leaf</tissue>
    </source>
</reference>
<dbReference type="AlphaFoldDB" id="A0AAV9LQI7"/>
<comment type="caution">
    <text evidence="1">The sequence shown here is derived from an EMBL/GenBank/DDBJ whole genome shotgun (WGS) entry which is preliminary data.</text>
</comment>
<evidence type="ECO:0000313" key="1">
    <source>
        <dbReference type="EMBL" id="KAK4727334.1"/>
    </source>
</evidence>
<keyword evidence="2" id="KW-1185">Reference proteome</keyword>